<protein>
    <submittedName>
        <fullName evidence="1">Uncharacterized protein</fullName>
    </submittedName>
</protein>
<keyword evidence="2" id="KW-1185">Reference proteome</keyword>
<evidence type="ECO:0000313" key="1">
    <source>
        <dbReference type="EMBL" id="KAG0416169.1"/>
    </source>
</evidence>
<organism evidence="1 2">
    <name type="scientific">Ixodes persulcatus</name>
    <name type="common">Taiga tick</name>
    <dbReference type="NCBI Taxonomy" id="34615"/>
    <lineage>
        <taxon>Eukaryota</taxon>
        <taxon>Metazoa</taxon>
        <taxon>Ecdysozoa</taxon>
        <taxon>Arthropoda</taxon>
        <taxon>Chelicerata</taxon>
        <taxon>Arachnida</taxon>
        <taxon>Acari</taxon>
        <taxon>Parasitiformes</taxon>
        <taxon>Ixodida</taxon>
        <taxon>Ixodoidea</taxon>
        <taxon>Ixodidae</taxon>
        <taxon>Ixodinae</taxon>
        <taxon>Ixodes</taxon>
    </lineage>
</organism>
<comment type="caution">
    <text evidence="1">The sequence shown here is derived from an EMBL/GenBank/DDBJ whole genome shotgun (WGS) entry which is preliminary data.</text>
</comment>
<dbReference type="EMBL" id="JABSTQ010010982">
    <property type="protein sequence ID" value="KAG0416169.1"/>
    <property type="molecule type" value="Genomic_DNA"/>
</dbReference>
<accession>A0AC60P9P8</accession>
<proteinExistence type="predicted"/>
<reference evidence="1 2" key="1">
    <citation type="journal article" date="2020" name="Cell">
        <title>Large-Scale Comparative Analyses of Tick Genomes Elucidate Their Genetic Diversity and Vector Capacities.</title>
        <authorList>
            <consortium name="Tick Genome and Microbiome Consortium (TIGMIC)"/>
            <person name="Jia N."/>
            <person name="Wang J."/>
            <person name="Shi W."/>
            <person name="Du L."/>
            <person name="Sun Y."/>
            <person name="Zhan W."/>
            <person name="Jiang J.F."/>
            <person name="Wang Q."/>
            <person name="Zhang B."/>
            <person name="Ji P."/>
            <person name="Bell-Sakyi L."/>
            <person name="Cui X.M."/>
            <person name="Yuan T.T."/>
            <person name="Jiang B.G."/>
            <person name="Yang W.F."/>
            <person name="Lam T.T."/>
            <person name="Chang Q.C."/>
            <person name="Ding S.J."/>
            <person name="Wang X.J."/>
            <person name="Zhu J.G."/>
            <person name="Ruan X.D."/>
            <person name="Zhao L."/>
            <person name="Wei J.T."/>
            <person name="Ye R.Z."/>
            <person name="Que T.C."/>
            <person name="Du C.H."/>
            <person name="Zhou Y.H."/>
            <person name="Cheng J.X."/>
            <person name="Dai P.F."/>
            <person name="Guo W.B."/>
            <person name="Han X.H."/>
            <person name="Huang E.J."/>
            <person name="Li L.F."/>
            <person name="Wei W."/>
            <person name="Gao Y.C."/>
            <person name="Liu J.Z."/>
            <person name="Shao H.Z."/>
            <person name="Wang X."/>
            <person name="Wang C.C."/>
            <person name="Yang T.C."/>
            <person name="Huo Q.B."/>
            <person name="Li W."/>
            <person name="Chen H.Y."/>
            <person name="Chen S.E."/>
            <person name="Zhou L.G."/>
            <person name="Ni X.B."/>
            <person name="Tian J.H."/>
            <person name="Sheng Y."/>
            <person name="Liu T."/>
            <person name="Pan Y.S."/>
            <person name="Xia L.Y."/>
            <person name="Li J."/>
            <person name="Zhao F."/>
            <person name="Cao W.C."/>
        </authorList>
    </citation>
    <scope>NUCLEOTIDE SEQUENCE [LARGE SCALE GENOMIC DNA]</scope>
    <source>
        <strain evidence="1">Iper-2018</strain>
    </source>
</reference>
<sequence length="341" mass="37092">MESTKALLTITSIGGIPVRVYQPHSKDSAVGVIHGVSKDIPDEELQQVLCSIAPLRSSRRLGQSETVKLVFNTTRSPEYVVLGHTRFKVLPFIEKPLQCRKCFNFGHVGGACTKRQLCPRCGGPHSREICDADHPQCVNCGNHHESTSISCPEYKKEESIHKLKNEAKMDYLSAKKAIGTGVSSEETNQSPGPSKSITLSSASPGATSHSTAVRKLDQNPRREAPKPTDSYAGRLHDTSEFPPLSTRAQTDPGTPLSASSRQISQTTERFQKPVTPTKEKKECEENSENPAQPGSTSSAAKSIISCVAIKIRSFLSALSLPWCEAAISIIDAILPFILLWC</sequence>
<name>A0AC60P9P8_IXOPE</name>
<evidence type="ECO:0000313" key="2">
    <source>
        <dbReference type="Proteomes" id="UP000805193"/>
    </source>
</evidence>
<dbReference type="Proteomes" id="UP000805193">
    <property type="component" value="Unassembled WGS sequence"/>
</dbReference>
<gene>
    <name evidence="1" type="ORF">HPB47_006653</name>
</gene>